<dbReference type="NCBIfam" id="TIGR00652">
    <property type="entry name" value="DapF"/>
    <property type="match status" value="1"/>
</dbReference>
<evidence type="ECO:0000256" key="1">
    <source>
        <dbReference type="ARBA" id="ARBA00010219"/>
    </source>
</evidence>
<feature type="active site" description="Proton donor" evidence="3">
    <location>
        <position position="76"/>
    </location>
</feature>
<keyword evidence="3" id="KW-0457">Lysine biosynthesis</keyword>
<dbReference type="SUPFAM" id="SSF54506">
    <property type="entry name" value="Diaminopimelate epimerase-like"/>
    <property type="match status" value="2"/>
</dbReference>
<comment type="pathway">
    <text evidence="3">Amino-acid biosynthesis; L-lysine biosynthesis via DAP pathway; DL-2,6-diaminopimelate from LL-2,6-diaminopimelate: step 1/1.</text>
</comment>
<comment type="subcellular location">
    <subcellularLocation>
        <location evidence="3">Cytoplasm</location>
    </subcellularLocation>
</comment>
<dbReference type="Gene3D" id="3.10.310.10">
    <property type="entry name" value="Diaminopimelate Epimerase, Chain A, domain 1"/>
    <property type="match status" value="2"/>
</dbReference>
<dbReference type="PANTHER" id="PTHR31689:SF0">
    <property type="entry name" value="DIAMINOPIMELATE EPIMERASE"/>
    <property type="match status" value="1"/>
</dbReference>
<feature type="binding site" evidence="3">
    <location>
        <begin position="224"/>
        <end position="225"/>
    </location>
    <ligand>
        <name>substrate</name>
    </ligand>
</feature>
<dbReference type="RefSeq" id="WP_254295016.1">
    <property type="nucleotide sequence ID" value="NZ_JAMLDX010000014.1"/>
</dbReference>
<comment type="catalytic activity">
    <reaction evidence="3">
        <text>(2S,6S)-2,6-diaminopimelate = meso-2,6-diaminopimelate</text>
        <dbReference type="Rhea" id="RHEA:15393"/>
        <dbReference type="ChEBI" id="CHEBI:57609"/>
        <dbReference type="ChEBI" id="CHEBI:57791"/>
        <dbReference type="EC" id="5.1.1.7"/>
    </reaction>
</comment>
<comment type="function">
    <text evidence="3">Catalyzes the stereoinversion of LL-2,6-diaminopimelate (L,L-DAP) to meso-diaminopimelate (meso-DAP), a precursor of L-lysine and an essential component of the bacterial peptidoglycan.</text>
</comment>
<keyword evidence="3" id="KW-0963">Cytoplasm</keyword>
<evidence type="ECO:0000313" key="6">
    <source>
        <dbReference type="Proteomes" id="UP001139451"/>
    </source>
</evidence>
<evidence type="ECO:0000313" key="5">
    <source>
        <dbReference type="EMBL" id="MCP3731979.1"/>
    </source>
</evidence>
<feature type="binding site" evidence="3">
    <location>
        <position position="197"/>
    </location>
    <ligand>
        <name>substrate</name>
    </ligand>
</feature>
<comment type="caution">
    <text evidence="3">Lacks conserved residue(s) required for the propagation of feature annotation.</text>
</comment>
<evidence type="ECO:0000256" key="2">
    <source>
        <dbReference type="ARBA" id="ARBA00023235"/>
    </source>
</evidence>
<feature type="binding site" evidence="3">
    <location>
        <position position="67"/>
    </location>
    <ligand>
        <name>substrate</name>
    </ligand>
</feature>
<evidence type="ECO:0000256" key="4">
    <source>
        <dbReference type="NCBIfam" id="TIGR00652"/>
    </source>
</evidence>
<dbReference type="AlphaFoldDB" id="A0A9X2KLX1"/>
<feature type="site" description="Could be important to modulate the pK values of the two catalytic cysteine residues" evidence="3">
    <location>
        <position position="165"/>
    </location>
</feature>
<dbReference type="GO" id="GO:0009089">
    <property type="term" value="P:lysine biosynthetic process via diaminopimelate"/>
    <property type="evidence" value="ECO:0007669"/>
    <property type="project" value="UniProtKB-UniRule"/>
</dbReference>
<keyword evidence="6" id="KW-1185">Reference proteome</keyword>
<comment type="caution">
    <text evidence="5">The sequence shown here is derived from an EMBL/GenBank/DDBJ whole genome shotgun (WGS) entry which is preliminary data.</text>
</comment>
<keyword evidence="3" id="KW-0028">Amino-acid biosynthesis</keyword>
<dbReference type="Proteomes" id="UP001139451">
    <property type="component" value="Unassembled WGS sequence"/>
</dbReference>
<feature type="binding site" evidence="3">
    <location>
        <position position="13"/>
    </location>
    <ligand>
        <name>substrate</name>
    </ligand>
</feature>
<proteinExistence type="inferred from homology"/>
<organism evidence="5 6">
    <name type="scientific">Sphingomonas tagetis</name>
    <dbReference type="NCBI Taxonomy" id="2949092"/>
    <lineage>
        <taxon>Bacteria</taxon>
        <taxon>Pseudomonadati</taxon>
        <taxon>Pseudomonadota</taxon>
        <taxon>Alphaproteobacteria</taxon>
        <taxon>Sphingomonadales</taxon>
        <taxon>Sphingomonadaceae</taxon>
        <taxon>Sphingomonas</taxon>
    </lineage>
</organism>
<dbReference type="EMBL" id="JAMLDX010000014">
    <property type="protein sequence ID" value="MCP3731979.1"/>
    <property type="molecule type" value="Genomic_DNA"/>
</dbReference>
<dbReference type="GO" id="GO:0005829">
    <property type="term" value="C:cytosol"/>
    <property type="evidence" value="ECO:0007669"/>
    <property type="project" value="TreeGrafter"/>
</dbReference>
<dbReference type="InterPro" id="IPR001653">
    <property type="entry name" value="DAP_epimerase_DapF"/>
</dbReference>
<dbReference type="Pfam" id="PF01678">
    <property type="entry name" value="DAP_epimerase"/>
    <property type="match status" value="2"/>
</dbReference>
<comment type="subunit">
    <text evidence="3">Homodimer.</text>
</comment>
<protein>
    <recommendedName>
        <fullName evidence="3 4">Diaminopimelate epimerase</fullName>
        <shortName evidence="3">DAP epimerase</shortName>
        <ecNumber evidence="3 4">5.1.1.7</ecNumber>
    </recommendedName>
    <alternativeName>
        <fullName evidence="3">PLP-independent amino acid racemase</fullName>
    </alternativeName>
</protein>
<comment type="similarity">
    <text evidence="1 3">Belongs to the diaminopimelate epimerase family.</text>
</comment>
<dbReference type="GO" id="GO:0008837">
    <property type="term" value="F:diaminopimelate epimerase activity"/>
    <property type="evidence" value="ECO:0007669"/>
    <property type="project" value="UniProtKB-UniRule"/>
</dbReference>
<name>A0A9X2KLX1_9SPHN</name>
<reference evidence="5" key="1">
    <citation type="submission" date="2022-05" db="EMBL/GenBank/DDBJ databases">
        <title>Sphingomonas sp. strain MG17 Genome sequencing and assembly.</title>
        <authorList>
            <person name="Kim I."/>
        </authorList>
    </citation>
    <scope>NUCLEOTIDE SEQUENCE</scope>
    <source>
        <strain evidence="5">MG17</strain>
    </source>
</reference>
<accession>A0A9X2KLX1</accession>
<dbReference type="EC" id="5.1.1.7" evidence="3 4"/>
<feature type="active site" description="Proton acceptor" evidence="3">
    <location>
        <position position="223"/>
    </location>
</feature>
<feature type="site" description="Could be important to modulate the pK values of the two catalytic cysteine residues" evidence="3">
    <location>
        <position position="214"/>
    </location>
</feature>
<dbReference type="HAMAP" id="MF_00197">
    <property type="entry name" value="DAP_epimerase"/>
    <property type="match status" value="1"/>
</dbReference>
<evidence type="ECO:0000256" key="3">
    <source>
        <dbReference type="HAMAP-Rule" id="MF_00197"/>
    </source>
</evidence>
<feature type="binding site" evidence="3">
    <location>
        <begin position="214"/>
        <end position="215"/>
    </location>
    <ligand>
        <name>substrate</name>
    </ligand>
</feature>
<feature type="binding site" evidence="3">
    <location>
        <position position="163"/>
    </location>
    <ligand>
        <name>substrate</name>
    </ligand>
</feature>
<sequence length="310" mass="32072">MELAFTKCHGSGNDFALVDARDPTLAAIDWAPVARLVCDRAGPVGADGILLLTAGDDDHAFGMRVINADGSEPESCLNGLRCIGRAGLDALVLDSARVKLKTSTAQVARQPELAPGVVTIQTIAGPASADPADVGLHVDAAVIDAAIPGLPNPRAFTALAMPNPHLITFVDKIDVAELTALGEWCEGRPALLADRANVSFCETRPDGLFVHTFERGVGLTNACGTAMGGATHAAGLTGRVPFGQEITVHNPGGRVRIMASGPGGGDRVTIAGNATFEYDAVVEIDTDKIGPLRITRDRGGEVAAWASVTR</sequence>
<keyword evidence="2 3" id="KW-0413">Isomerase</keyword>
<dbReference type="PANTHER" id="PTHR31689">
    <property type="entry name" value="DIAMINOPIMELATE EPIMERASE, CHLOROPLASTIC"/>
    <property type="match status" value="1"/>
</dbReference>
<gene>
    <name evidence="3 5" type="primary">dapF</name>
    <name evidence="5" type="ORF">M9978_16255</name>
</gene>